<evidence type="ECO:0008006" key="4">
    <source>
        <dbReference type="Google" id="ProtNLM"/>
    </source>
</evidence>
<feature type="transmembrane region" description="Helical" evidence="1">
    <location>
        <begin position="64"/>
        <end position="87"/>
    </location>
</feature>
<feature type="transmembrane region" description="Helical" evidence="1">
    <location>
        <begin position="127"/>
        <end position="146"/>
    </location>
</feature>
<sequence>MVTPTIILLQLFSPFGLAFVYSNSRNNSLNFKKYAYWRLGIAFIFFFVGHLVKTEGMVEMLPSWVPFRLATVYLTGLIELLIGVALFMPKYQILAARLAIVIFVGFFPANIYTALNGTGLGGHQWGPIYLLARGPLQIILIVRAYFICIKGYNNSMQLNAKAPID</sequence>
<evidence type="ECO:0000313" key="3">
    <source>
        <dbReference type="Proteomes" id="UP001321520"/>
    </source>
</evidence>
<evidence type="ECO:0000256" key="1">
    <source>
        <dbReference type="SAM" id="Phobius"/>
    </source>
</evidence>
<dbReference type="RefSeq" id="WP_301418378.1">
    <property type="nucleotide sequence ID" value="NZ_CP098023.1"/>
</dbReference>
<protein>
    <recommendedName>
        <fullName evidence="4">DoxX family protein</fullName>
    </recommendedName>
</protein>
<dbReference type="Proteomes" id="UP001321520">
    <property type="component" value="Chromosome"/>
</dbReference>
<keyword evidence="3" id="KW-1185">Reference proteome</keyword>
<dbReference type="EMBL" id="CP098023">
    <property type="protein sequence ID" value="WKD51267.1"/>
    <property type="molecule type" value="Genomic_DNA"/>
</dbReference>
<dbReference type="PANTHER" id="PTHR36974">
    <property type="entry name" value="MEMBRANE PROTEIN-RELATED"/>
    <property type="match status" value="1"/>
</dbReference>
<name>A0ABY9EF36_9GAMM</name>
<accession>A0ABY9EF36</accession>
<organism evidence="2 3">
    <name type="scientific">Microbulbifer spongiae</name>
    <dbReference type="NCBI Taxonomy" id="2944933"/>
    <lineage>
        <taxon>Bacteria</taxon>
        <taxon>Pseudomonadati</taxon>
        <taxon>Pseudomonadota</taxon>
        <taxon>Gammaproteobacteria</taxon>
        <taxon>Cellvibrionales</taxon>
        <taxon>Microbulbiferaceae</taxon>
        <taxon>Microbulbifer</taxon>
    </lineage>
</organism>
<keyword evidence="1" id="KW-1133">Transmembrane helix</keyword>
<feature type="transmembrane region" description="Helical" evidence="1">
    <location>
        <begin position="94"/>
        <end position="115"/>
    </location>
</feature>
<feature type="transmembrane region" description="Helical" evidence="1">
    <location>
        <begin position="6"/>
        <end position="23"/>
    </location>
</feature>
<keyword evidence="1" id="KW-0472">Membrane</keyword>
<evidence type="ECO:0000313" key="2">
    <source>
        <dbReference type="EMBL" id="WKD51267.1"/>
    </source>
</evidence>
<proteinExistence type="predicted"/>
<feature type="transmembrane region" description="Helical" evidence="1">
    <location>
        <begin position="35"/>
        <end position="52"/>
    </location>
</feature>
<gene>
    <name evidence="2" type="ORF">M8T91_07575</name>
</gene>
<reference evidence="2 3" key="1">
    <citation type="submission" date="2022-05" db="EMBL/GenBank/DDBJ databases">
        <title>Microbulbifer sp. nov., isolated from sponge.</title>
        <authorList>
            <person name="Gao L."/>
        </authorList>
    </citation>
    <scope>NUCLEOTIDE SEQUENCE [LARGE SCALE GENOMIC DNA]</scope>
    <source>
        <strain evidence="2 3">MI-G</strain>
    </source>
</reference>
<dbReference type="PANTHER" id="PTHR36974:SF1">
    <property type="entry name" value="DOXX FAMILY MEMBRANE PROTEIN"/>
    <property type="match status" value="1"/>
</dbReference>
<keyword evidence="1" id="KW-0812">Transmembrane</keyword>